<dbReference type="OMA" id="AHEEDKQ"/>
<keyword evidence="2" id="KW-1185">Reference proteome</keyword>
<evidence type="ECO:0000256" key="1">
    <source>
        <dbReference type="SAM" id="MobiDB-lite"/>
    </source>
</evidence>
<name>A0A8B7PKH8_HYAAZ</name>
<dbReference type="OrthoDB" id="79171at2759"/>
<dbReference type="Proteomes" id="UP000694843">
    <property type="component" value="Unplaced"/>
</dbReference>
<feature type="region of interest" description="Disordered" evidence="1">
    <location>
        <begin position="31"/>
        <end position="77"/>
    </location>
</feature>
<sequence length="131" mass="14662">MVALSFESYDASDVTKISLLRDLSEASTLLSSPVAGKGPRKRQVVEAQRVQMKKKKQKKFDRQKQIDEAHEEDKQKWQQFTTKSKKLKGVTKKSIFATPETASGRVGIGTCGISGRPMTDYTQAEKRKRGA</sequence>
<feature type="compositionally biased region" description="Basic and acidic residues" evidence="1">
    <location>
        <begin position="60"/>
        <end position="76"/>
    </location>
</feature>
<dbReference type="CTD" id="7354399"/>
<dbReference type="KEGG" id="hazt:108682083"/>
<organism evidence="2 3">
    <name type="scientific">Hyalella azteca</name>
    <name type="common">Amphipod</name>
    <dbReference type="NCBI Taxonomy" id="294128"/>
    <lineage>
        <taxon>Eukaryota</taxon>
        <taxon>Metazoa</taxon>
        <taxon>Ecdysozoa</taxon>
        <taxon>Arthropoda</taxon>
        <taxon>Crustacea</taxon>
        <taxon>Multicrustacea</taxon>
        <taxon>Malacostraca</taxon>
        <taxon>Eumalacostraca</taxon>
        <taxon>Peracarida</taxon>
        <taxon>Amphipoda</taxon>
        <taxon>Senticaudata</taxon>
        <taxon>Talitrida</taxon>
        <taxon>Talitroidea</taxon>
        <taxon>Hyalellidae</taxon>
        <taxon>Hyalella</taxon>
    </lineage>
</organism>
<dbReference type="AlphaFoldDB" id="A0A8B7PKH8"/>
<dbReference type="GeneID" id="108682083"/>
<proteinExistence type="predicted"/>
<gene>
    <name evidence="3" type="primary">LOC108682083</name>
</gene>
<protein>
    <submittedName>
        <fullName evidence="3">Survival of motor neuron-related-splicing factor 30</fullName>
    </submittedName>
</protein>
<dbReference type="RefSeq" id="XP_018026684.1">
    <property type="nucleotide sequence ID" value="XM_018171195.2"/>
</dbReference>
<evidence type="ECO:0000313" key="2">
    <source>
        <dbReference type="Proteomes" id="UP000694843"/>
    </source>
</evidence>
<evidence type="ECO:0000313" key="3">
    <source>
        <dbReference type="RefSeq" id="XP_018026684.1"/>
    </source>
</evidence>
<reference evidence="3" key="1">
    <citation type="submission" date="2025-08" db="UniProtKB">
        <authorList>
            <consortium name="RefSeq"/>
        </authorList>
    </citation>
    <scope>IDENTIFICATION</scope>
    <source>
        <tissue evidence="3">Whole organism</tissue>
    </source>
</reference>
<accession>A0A8B7PKH8</accession>
<feature type="region of interest" description="Disordered" evidence="1">
    <location>
        <begin position="106"/>
        <end position="131"/>
    </location>
</feature>